<organism evidence="1 2">
    <name type="scientific">Glossina austeni</name>
    <name type="common">Savannah tsetse fly</name>
    <dbReference type="NCBI Taxonomy" id="7395"/>
    <lineage>
        <taxon>Eukaryota</taxon>
        <taxon>Metazoa</taxon>
        <taxon>Ecdysozoa</taxon>
        <taxon>Arthropoda</taxon>
        <taxon>Hexapoda</taxon>
        <taxon>Insecta</taxon>
        <taxon>Pterygota</taxon>
        <taxon>Neoptera</taxon>
        <taxon>Endopterygota</taxon>
        <taxon>Diptera</taxon>
        <taxon>Brachycera</taxon>
        <taxon>Muscomorpha</taxon>
        <taxon>Hippoboscoidea</taxon>
        <taxon>Glossinidae</taxon>
        <taxon>Glossina</taxon>
    </lineage>
</organism>
<proteinExistence type="predicted"/>
<keyword evidence="2" id="KW-1185">Reference proteome</keyword>
<evidence type="ECO:0000313" key="1">
    <source>
        <dbReference type="EnsemblMetazoa" id="GAUT016876-PA"/>
    </source>
</evidence>
<evidence type="ECO:0000313" key="2">
    <source>
        <dbReference type="Proteomes" id="UP000078200"/>
    </source>
</evidence>
<accession>A0A1A9UVD8</accession>
<dbReference type="AlphaFoldDB" id="A0A1A9UVD8"/>
<name>A0A1A9UVD8_GLOAU</name>
<protein>
    <submittedName>
        <fullName evidence="1">Uncharacterized protein</fullName>
    </submittedName>
</protein>
<reference evidence="1" key="1">
    <citation type="submission" date="2020-05" db="UniProtKB">
        <authorList>
            <consortium name="EnsemblMetazoa"/>
        </authorList>
    </citation>
    <scope>IDENTIFICATION</scope>
    <source>
        <strain evidence="1">TTRI</strain>
    </source>
</reference>
<sequence>MYDVLRGESKSLIDCQHYTNVYYGLYRVTAQDPELVYPYMPFSPSGVCLAFICATNLEIGAKNDNDQLIQSRQEALEVKRNQANIPNRFVNPVPQLRIILWEDAHVRRVYPGQGKLITNCKKTYEDNSITVCSKVDWFGTLVTTHNAGMFTVNDHKI</sequence>
<dbReference type="EnsemblMetazoa" id="GAUT016876-RA">
    <property type="protein sequence ID" value="GAUT016876-PA"/>
    <property type="gene ID" value="GAUT016876"/>
</dbReference>
<dbReference type="VEuPathDB" id="VectorBase:GAUT016876"/>
<dbReference type="Proteomes" id="UP000078200">
    <property type="component" value="Unassembled WGS sequence"/>
</dbReference>